<organism evidence="1 2">
    <name type="scientific">Pseudomonas fragi</name>
    <dbReference type="NCBI Taxonomy" id="296"/>
    <lineage>
        <taxon>Bacteria</taxon>
        <taxon>Pseudomonadati</taxon>
        <taxon>Pseudomonadota</taxon>
        <taxon>Gammaproteobacteria</taxon>
        <taxon>Pseudomonadales</taxon>
        <taxon>Pseudomonadaceae</taxon>
        <taxon>Pseudomonas</taxon>
    </lineage>
</organism>
<accession>A0A449IG84</accession>
<dbReference type="AlphaFoldDB" id="A0A449IG84"/>
<dbReference type="Proteomes" id="UP000330809">
    <property type="component" value="Unassembled WGS sequence"/>
</dbReference>
<protein>
    <submittedName>
        <fullName evidence="1">Uncharacterized protein</fullName>
    </submittedName>
</protein>
<gene>
    <name evidence="1" type="ORF">NCTC10754_00983</name>
</gene>
<proteinExistence type="predicted"/>
<evidence type="ECO:0000313" key="1">
    <source>
        <dbReference type="EMBL" id="VFB18435.1"/>
    </source>
</evidence>
<name>A0A449IG84_PSEFR</name>
<sequence>MPFQVRDTQQVLSIWHAMDRTYQTPDSMQEVIKCAVIAWSARHADKASSFGRTNAAMRAP</sequence>
<dbReference type="EMBL" id="CAACYJ010000018">
    <property type="protein sequence ID" value="VFB18435.1"/>
    <property type="molecule type" value="Genomic_DNA"/>
</dbReference>
<evidence type="ECO:0000313" key="2">
    <source>
        <dbReference type="Proteomes" id="UP000330809"/>
    </source>
</evidence>
<reference evidence="1 2" key="1">
    <citation type="submission" date="2019-02" db="EMBL/GenBank/DDBJ databases">
        <authorList>
            <consortium name="Pathogen Informatics"/>
        </authorList>
    </citation>
    <scope>NUCLEOTIDE SEQUENCE [LARGE SCALE GENOMIC DNA]</scope>
    <source>
        <strain evidence="1 2">3012STDY7103891</strain>
    </source>
</reference>